<evidence type="ECO:0000313" key="3">
    <source>
        <dbReference type="Proteomes" id="UP001487740"/>
    </source>
</evidence>
<organism evidence="2 3">
    <name type="scientific">Scylla paramamosain</name>
    <name type="common">Mud crab</name>
    <dbReference type="NCBI Taxonomy" id="85552"/>
    <lineage>
        <taxon>Eukaryota</taxon>
        <taxon>Metazoa</taxon>
        <taxon>Ecdysozoa</taxon>
        <taxon>Arthropoda</taxon>
        <taxon>Crustacea</taxon>
        <taxon>Multicrustacea</taxon>
        <taxon>Malacostraca</taxon>
        <taxon>Eumalacostraca</taxon>
        <taxon>Eucarida</taxon>
        <taxon>Decapoda</taxon>
        <taxon>Pleocyemata</taxon>
        <taxon>Brachyura</taxon>
        <taxon>Eubrachyura</taxon>
        <taxon>Portunoidea</taxon>
        <taxon>Portunidae</taxon>
        <taxon>Portuninae</taxon>
        <taxon>Scylla</taxon>
    </lineage>
</organism>
<evidence type="ECO:0000256" key="1">
    <source>
        <dbReference type="SAM" id="MobiDB-lite"/>
    </source>
</evidence>
<feature type="compositionally biased region" description="Acidic residues" evidence="1">
    <location>
        <begin position="67"/>
        <end position="77"/>
    </location>
</feature>
<gene>
    <name evidence="2" type="ORF">O3P69_004152</name>
</gene>
<dbReference type="EMBL" id="JARAKH010000012">
    <property type="protein sequence ID" value="KAK8398856.1"/>
    <property type="molecule type" value="Genomic_DNA"/>
</dbReference>
<feature type="compositionally biased region" description="Basic residues" evidence="1">
    <location>
        <begin position="84"/>
        <end position="93"/>
    </location>
</feature>
<proteinExistence type="predicted"/>
<reference evidence="2 3" key="1">
    <citation type="submission" date="2023-03" db="EMBL/GenBank/DDBJ databases">
        <title>High-quality genome of Scylla paramamosain provides insights in environmental adaptation.</title>
        <authorList>
            <person name="Zhang L."/>
        </authorList>
    </citation>
    <scope>NUCLEOTIDE SEQUENCE [LARGE SCALE GENOMIC DNA]</scope>
    <source>
        <strain evidence="2">LZ_2023a</strain>
        <tissue evidence="2">Muscle</tissue>
    </source>
</reference>
<name>A0AAW0UIR4_SCYPA</name>
<keyword evidence="3" id="KW-1185">Reference proteome</keyword>
<comment type="caution">
    <text evidence="2">The sequence shown here is derived from an EMBL/GenBank/DDBJ whole genome shotgun (WGS) entry which is preliminary data.</text>
</comment>
<feature type="compositionally biased region" description="Basic and acidic residues" evidence="1">
    <location>
        <begin position="20"/>
        <end position="39"/>
    </location>
</feature>
<accession>A0AAW0UIR4</accession>
<dbReference type="Proteomes" id="UP001487740">
    <property type="component" value="Unassembled WGS sequence"/>
</dbReference>
<feature type="region of interest" description="Disordered" evidence="1">
    <location>
        <begin position="1"/>
        <end position="93"/>
    </location>
</feature>
<protein>
    <submittedName>
        <fullName evidence="2">Uncharacterized protein</fullName>
    </submittedName>
</protein>
<sequence length="93" mass="10393">MRARDQQQSGRGGGGQAGQRGEEARIKREELMRGKKGDEGAASWNIHTSRKQGYKQVIETGVARQGEEEEEEEEEDSSSSSRRSTGRTGRRKK</sequence>
<evidence type="ECO:0000313" key="2">
    <source>
        <dbReference type="EMBL" id="KAK8398856.1"/>
    </source>
</evidence>
<dbReference type="AlphaFoldDB" id="A0AAW0UIR4"/>